<name>A0A7D9E6V4_PARCT</name>
<dbReference type="AlphaFoldDB" id="A0A7D9E6V4"/>
<evidence type="ECO:0000313" key="2">
    <source>
        <dbReference type="Proteomes" id="UP001152795"/>
    </source>
</evidence>
<proteinExistence type="predicted"/>
<accession>A0A7D9E6V4</accession>
<organism evidence="1 2">
    <name type="scientific">Paramuricea clavata</name>
    <name type="common">Red gorgonian</name>
    <name type="synonym">Violescent sea-whip</name>
    <dbReference type="NCBI Taxonomy" id="317549"/>
    <lineage>
        <taxon>Eukaryota</taxon>
        <taxon>Metazoa</taxon>
        <taxon>Cnidaria</taxon>
        <taxon>Anthozoa</taxon>
        <taxon>Octocorallia</taxon>
        <taxon>Malacalcyonacea</taxon>
        <taxon>Plexauridae</taxon>
        <taxon>Paramuricea</taxon>
    </lineage>
</organism>
<comment type="caution">
    <text evidence="1">The sequence shown here is derived from an EMBL/GenBank/DDBJ whole genome shotgun (WGS) entry which is preliminary data.</text>
</comment>
<gene>
    <name evidence="1" type="ORF">PACLA_8A000497</name>
</gene>
<sequence length="101" mass="11312">MTRGDQEPPANARIHEDAEAADTDPPPAAPEIEPERLVEIPQDIPQRPARNRRPPSTLNYASLGNPICNIIHAGLCTYREEFNVHDALEDVSIENTNKRTY</sequence>
<reference evidence="1" key="1">
    <citation type="submission" date="2020-04" db="EMBL/GenBank/DDBJ databases">
        <authorList>
            <person name="Alioto T."/>
            <person name="Alioto T."/>
            <person name="Gomez Garrido J."/>
        </authorList>
    </citation>
    <scope>NUCLEOTIDE SEQUENCE</scope>
    <source>
        <strain evidence="1">A484AB</strain>
    </source>
</reference>
<protein>
    <submittedName>
        <fullName evidence="1">Uncharacterized protein</fullName>
    </submittedName>
</protein>
<dbReference type="EMBL" id="CACRXK020004535">
    <property type="protein sequence ID" value="CAB4003086.1"/>
    <property type="molecule type" value="Genomic_DNA"/>
</dbReference>
<evidence type="ECO:0000313" key="1">
    <source>
        <dbReference type="EMBL" id="CAB4003086.1"/>
    </source>
</evidence>
<dbReference type="Proteomes" id="UP001152795">
    <property type="component" value="Unassembled WGS sequence"/>
</dbReference>
<keyword evidence="2" id="KW-1185">Reference proteome</keyword>